<feature type="transmembrane region" description="Helical" evidence="7">
    <location>
        <begin position="254"/>
        <end position="280"/>
    </location>
</feature>
<evidence type="ECO:0000259" key="8">
    <source>
        <dbReference type="PROSITE" id="PS50893"/>
    </source>
</evidence>
<dbReference type="PANTHER" id="PTHR43394">
    <property type="entry name" value="ATP-DEPENDENT PERMEASE MDL1, MITOCHONDRIAL"/>
    <property type="match status" value="1"/>
</dbReference>
<keyword evidence="4" id="KW-0067">ATP-binding</keyword>
<keyword evidence="5 7" id="KW-1133">Transmembrane helix</keyword>
<dbReference type="FunFam" id="3.40.50.300:FF:000218">
    <property type="entry name" value="Multidrug ABC transporter ATP-binding protein"/>
    <property type="match status" value="1"/>
</dbReference>
<dbReference type="CDD" id="cd07346">
    <property type="entry name" value="ABC_6TM_exporters"/>
    <property type="match status" value="1"/>
</dbReference>
<sequence>MLYTLKTDNTPHKKVSITKVFKEIVWPRWKLLLIGLTLIIINRLCGLVLPGASKYLMDDVVVNKDFEMLKTIVIVVISSIFVQAISSFLLTRLLSVEAQHLIAQLRAKVQKHVISLPISYFDNTKSGVLVSRIMSDVEGVRNLVGTGLVQLIGGTITAVISFVLLVNISVSMTFFVLVPISVFGVISLKAFQFIRPIFRKRGKIKAEVTGRLTESLNGVRIIKGFNAEEQENKIFEAGVDRLYRNVKKSLTSTAIMTSSSTFLLGVASTGIMGIGGYKIIQGELTVGDFLAFTLYLGFMIAPIVQMSNIGSQLTEAFAGLDRTEELMNLSGENDDPLRKEAVPQNIQGDLQLKDVQFEYEEDKGVLHDINFEAKSGSITALVGSSGSGKTTIASLIASFLNPTSGQVLLDGQDIRNVDLQSYRQHLGVVLQDDFLFEGTIEENIKFSNPTAMDQEFKAAVDSAYVSEFTDRFDEGLQTVIGERGVKLSGGQRQRVAIARAIIANPKIIILDEATSNLDTESEALIQESLDQLMKGRTTIVIAHRLSTIQKADQILVLHQGNIIERGTHDELLNKEGRYHQLYKYQARI</sequence>
<comment type="subcellular location">
    <subcellularLocation>
        <location evidence="1">Cell membrane</location>
        <topology evidence="1">Multi-pass membrane protein</topology>
    </subcellularLocation>
</comment>
<dbReference type="EMBL" id="JRYR02000001">
    <property type="protein sequence ID" value="OHX65083.1"/>
    <property type="molecule type" value="Genomic_DNA"/>
</dbReference>
<dbReference type="Gene3D" id="1.20.1560.10">
    <property type="entry name" value="ABC transporter type 1, transmembrane domain"/>
    <property type="match status" value="1"/>
</dbReference>
<feature type="transmembrane region" description="Helical" evidence="7">
    <location>
        <begin position="172"/>
        <end position="191"/>
    </location>
</feature>
<evidence type="ECO:0000256" key="6">
    <source>
        <dbReference type="ARBA" id="ARBA00023136"/>
    </source>
</evidence>
<dbReference type="SUPFAM" id="SSF52540">
    <property type="entry name" value="P-loop containing nucleoside triphosphate hydrolases"/>
    <property type="match status" value="1"/>
</dbReference>
<evidence type="ECO:0000256" key="2">
    <source>
        <dbReference type="ARBA" id="ARBA00022692"/>
    </source>
</evidence>
<keyword evidence="6 7" id="KW-0472">Membrane</keyword>
<evidence type="ECO:0000256" key="7">
    <source>
        <dbReference type="SAM" id="Phobius"/>
    </source>
</evidence>
<dbReference type="GO" id="GO:0005886">
    <property type="term" value="C:plasma membrane"/>
    <property type="evidence" value="ECO:0007669"/>
    <property type="project" value="UniProtKB-SubCell"/>
</dbReference>
<evidence type="ECO:0000256" key="1">
    <source>
        <dbReference type="ARBA" id="ARBA00004651"/>
    </source>
</evidence>
<dbReference type="GO" id="GO:0015421">
    <property type="term" value="F:ABC-type oligopeptide transporter activity"/>
    <property type="evidence" value="ECO:0007669"/>
    <property type="project" value="TreeGrafter"/>
</dbReference>
<dbReference type="InterPro" id="IPR027417">
    <property type="entry name" value="P-loop_NTPase"/>
</dbReference>
<gene>
    <name evidence="10" type="ORF">NH26_01315</name>
</gene>
<dbReference type="InterPro" id="IPR011527">
    <property type="entry name" value="ABC1_TM_dom"/>
</dbReference>
<organism evidence="10 11">
    <name type="scientific">Flammeovirga pacifica</name>
    <dbReference type="NCBI Taxonomy" id="915059"/>
    <lineage>
        <taxon>Bacteria</taxon>
        <taxon>Pseudomonadati</taxon>
        <taxon>Bacteroidota</taxon>
        <taxon>Cytophagia</taxon>
        <taxon>Cytophagales</taxon>
        <taxon>Flammeovirgaceae</taxon>
        <taxon>Flammeovirga</taxon>
    </lineage>
</organism>
<keyword evidence="2 7" id="KW-0812">Transmembrane</keyword>
<dbReference type="GO" id="GO:0005524">
    <property type="term" value="F:ATP binding"/>
    <property type="evidence" value="ECO:0007669"/>
    <property type="project" value="UniProtKB-KW"/>
</dbReference>
<feature type="domain" description="ABC transporter" evidence="8">
    <location>
        <begin position="350"/>
        <end position="584"/>
    </location>
</feature>
<dbReference type="STRING" id="915059.NH26_01315"/>
<dbReference type="Proteomes" id="UP000179797">
    <property type="component" value="Unassembled WGS sequence"/>
</dbReference>
<evidence type="ECO:0000256" key="4">
    <source>
        <dbReference type="ARBA" id="ARBA00022840"/>
    </source>
</evidence>
<dbReference type="PROSITE" id="PS00211">
    <property type="entry name" value="ABC_TRANSPORTER_1"/>
    <property type="match status" value="1"/>
</dbReference>
<dbReference type="SMART" id="SM00382">
    <property type="entry name" value="AAA"/>
    <property type="match status" value="1"/>
</dbReference>
<dbReference type="InterPro" id="IPR036640">
    <property type="entry name" value="ABC1_TM_sf"/>
</dbReference>
<feature type="transmembrane region" description="Helical" evidence="7">
    <location>
        <begin position="142"/>
        <end position="166"/>
    </location>
</feature>
<evidence type="ECO:0000256" key="3">
    <source>
        <dbReference type="ARBA" id="ARBA00022741"/>
    </source>
</evidence>
<comment type="caution">
    <text evidence="10">The sequence shown here is derived from an EMBL/GenBank/DDBJ whole genome shotgun (WGS) entry which is preliminary data.</text>
</comment>
<evidence type="ECO:0000313" key="11">
    <source>
        <dbReference type="Proteomes" id="UP000179797"/>
    </source>
</evidence>
<dbReference type="PROSITE" id="PS50893">
    <property type="entry name" value="ABC_TRANSPORTER_2"/>
    <property type="match status" value="1"/>
</dbReference>
<dbReference type="Pfam" id="PF00005">
    <property type="entry name" value="ABC_tran"/>
    <property type="match status" value="1"/>
</dbReference>
<evidence type="ECO:0000313" key="10">
    <source>
        <dbReference type="EMBL" id="OHX65083.1"/>
    </source>
</evidence>
<dbReference type="SUPFAM" id="SSF90123">
    <property type="entry name" value="ABC transporter transmembrane region"/>
    <property type="match status" value="1"/>
</dbReference>
<protein>
    <submittedName>
        <fullName evidence="10">ABC transporter permease</fullName>
    </submittedName>
</protein>
<proteinExistence type="predicted"/>
<dbReference type="InterPro" id="IPR003593">
    <property type="entry name" value="AAA+_ATPase"/>
</dbReference>
<dbReference type="Gene3D" id="3.40.50.300">
    <property type="entry name" value="P-loop containing nucleotide triphosphate hydrolases"/>
    <property type="match status" value="1"/>
</dbReference>
<dbReference type="GO" id="GO:0016887">
    <property type="term" value="F:ATP hydrolysis activity"/>
    <property type="evidence" value="ECO:0007669"/>
    <property type="project" value="InterPro"/>
</dbReference>
<reference evidence="10 11" key="1">
    <citation type="journal article" date="2012" name="Int. J. Syst. Evol. Microbiol.">
        <title>Flammeovirga pacifica sp. nov., isolated from deep-sea sediment.</title>
        <authorList>
            <person name="Xu H."/>
            <person name="Fu Y."/>
            <person name="Yang N."/>
            <person name="Ding Z."/>
            <person name="Lai Q."/>
            <person name="Zeng R."/>
        </authorList>
    </citation>
    <scope>NUCLEOTIDE SEQUENCE [LARGE SCALE GENOMIC DNA]</scope>
    <source>
        <strain evidence="11">DSM 24597 / LMG 26175 / WPAGA1</strain>
    </source>
</reference>
<name>A0A1S1YW34_FLAPC</name>
<keyword evidence="3" id="KW-0547">Nucleotide-binding</keyword>
<dbReference type="PANTHER" id="PTHR43394:SF1">
    <property type="entry name" value="ATP-BINDING CASSETTE SUB-FAMILY B MEMBER 10, MITOCHONDRIAL"/>
    <property type="match status" value="1"/>
</dbReference>
<keyword evidence="11" id="KW-1185">Reference proteome</keyword>
<dbReference type="InterPro" id="IPR017871">
    <property type="entry name" value="ABC_transporter-like_CS"/>
</dbReference>
<evidence type="ECO:0000256" key="5">
    <source>
        <dbReference type="ARBA" id="ARBA00022989"/>
    </source>
</evidence>
<dbReference type="AlphaFoldDB" id="A0A1S1YW34"/>
<dbReference type="InterPro" id="IPR003439">
    <property type="entry name" value="ABC_transporter-like_ATP-bd"/>
</dbReference>
<dbReference type="PROSITE" id="PS50929">
    <property type="entry name" value="ABC_TM1F"/>
    <property type="match status" value="1"/>
</dbReference>
<feature type="transmembrane region" description="Helical" evidence="7">
    <location>
        <begin position="72"/>
        <end position="94"/>
    </location>
</feature>
<feature type="transmembrane region" description="Helical" evidence="7">
    <location>
        <begin position="286"/>
        <end position="304"/>
    </location>
</feature>
<feature type="domain" description="ABC transmembrane type-1" evidence="9">
    <location>
        <begin position="33"/>
        <end position="315"/>
    </location>
</feature>
<accession>A0A1S1YW34</accession>
<feature type="transmembrane region" description="Helical" evidence="7">
    <location>
        <begin position="31"/>
        <end position="52"/>
    </location>
</feature>
<dbReference type="Pfam" id="PF00664">
    <property type="entry name" value="ABC_membrane"/>
    <property type="match status" value="1"/>
</dbReference>
<dbReference type="InterPro" id="IPR039421">
    <property type="entry name" value="Type_1_exporter"/>
</dbReference>
<evidence type="ECO:0000259" key="9">
    <source>
        <dbReference type="PROSITE" id="PS50929"/>
    </source>
</evidence>